<dbReference type="EMBL" id="CP061539">
    <property type="protein sequence ID" value="QNV38211.1"/>
    <property type="molecule type" value="Genomic_DNA"/>
</dbReference>
<dbReference type="KEGG" id="rter:IDM49_02730"/>
<evidence type="ECO:0000259" key="7">
    <source>
        <dbReference type="Pfam" id="PF00892"/>
    </source>
</evidence>
<reference evidence="8 9" key="1">
    <citation type="submission" date="2020-09" db="EMBL/GenBank/DDBJ databases">
        <title>Investigation of environmental microbes.</title>
        <authorList>
            <person name="Ou Y."/>
            <person name="Kang Q."/>
        </authorList>
    </citation>
    <scope>NUCLEOTIDE SEQUENCE [LARGE SCALE GENOMIC DNA]</scope>
    <source>
        <strain evidence="8 9">KJZ-14</strain>
    </source>
</reference>
<feature type="domain" description="EamA" evidence="7">
    <location>
        <begin position="20"/>
        <end position="143"/>
    </location>
</feature>
<dbReference type="AlphaFoldDB" id="A0A7H2BEW5"/>
<organism evidence="8 9">
    <name type="scientific">Rothia terrae</name>
    <dbReference type="NCBI Taxonomy" id="396015"/>
    <lineage>
        <taxon>Bacteria</taxon>
        <taxon>Bacillati</taxon>
        <taxon>Actinomycetota</taxon>
        <taxon>Actinomycetes</taxon>
        <taxon>Micrococcales</taxon>
        <taxon>Micrococcaceae</taxon>
        <taxon>Rothia</taxon>
    </lineage>
</organism>
<evidence type="ECO:0000313" key="9">
    <source>
        <dbReference type="Proteomes" id="UP000516404"/>
    </source>
</evidence>
<feature type="domain" description="EamA" evidence="7">
    <location>
        <begin position="152"/>
        <end position="285"/>
    </location>
</feature>
<comment type="subcellular location">
    <subcellularLocation>
        <location evidence="1">Membrane</location>
        <topology evidence="1">Multi-pass membrane protein</topology>
    </subcellularLocation>
</comment>
<feature type="transmembrane region" description="Helical" evidence="6">
    <location>
        <begin position="152"/>
        <end position="170"/>
    </location>
</feature>
<feature type="transmembrane region" description="Helical" evidence="6">
    <location>
        <begin position="129"/>
        <end position="146"/>
    </location>
</feature>
<feature type="transmembrane region" description="Helical" evidence="6">
    <location>
        <begin position="77"/>
        <end position="97"/>
    </location>
</feature>
<name>A0A7H2BEW5_9MICC</name>
<feature type="transmembrane region" description="Helical" evidence="6">
    <location>
        <begin position="20"/>
        <end position="41"/>
    </location>
</feature>
<dbReference type="Proteomes" id="UP000516404">
    <property type="component" value="Chromosome"/>
</dbReference>
<evidence type="ECO:0000313" key="8">
    <source>
        <dbReference type="EMBL" id="QNV38211.1"/>
    </source>
</evidence>
<dbReference type="PANTHER" id="PTHR32322">
    <property type="entry name" value="INNER MEMBRANE TRANSPORTER"/>
    <property type="match status" value="1"/>
</dbReference>
<dbReference type="InterPro" id="IPR037185">
    <property type="entry name" value="EmrE-like"/>
</dbReference>
<dbReference type="RefSeq" id="WP_190724944.1">
    <property type="nucleotide sequence ID" value="NZ_CP061539.1"/>
</dbReference>
<feature type="transmembrane region" description="Helical" evidence="6">
    <location>
        <begin position="213"/>
        <end position="231"/>
    </location>
</feature>
<dbReference type="InterPro" id="IPR050638">
    <property type="entry name" value="AA-Vitamin_Transporters"/>
</dbReference>
<feature type="transmembrane region" description="Helical" evidence="6">
    <location>
        <begin position="103"/>
        <end position="122"/>
    </location>
</feature>
<accession>A0A7H2BEW5</accession>
<evidence type="ECO:0000256" key="5">
    <source>
        <dbReference type="ARBA" id="ARBA00023136"/>
    </source>
</evidence>
<keyword evidence="5 6" id="KW-0472">Membrane</keyword>
<feature type="transmembrane region" description="Helical" evidence="6">
    <location>
        <begin position="47"/>
        <end position="65"/>
    </location>
</feature>
<dbReference type="GO" id="GO:0016020">
    <property type="term" value="C:membrane"/>
    <property type="evidence" value="ECO:0007669"/>
    <property type="project" value="UniProtKB-SubCell"/>
</dbReference>
<dbReference type="SUPFAM" id="SSF103481">
    <property type="entry name" value="Multidrug resistance efflux transporter EmrE"/>
    <property type="match status" value="2"/>
</dbReference>
<keyword evidence="3 6" id="KW-0812">Transmembrane</keyword>
<feature type="transmembrane region" description="Helical" evidence="6">
    <location>
        <begin position="269"/>
        <end position="287"/>
    </location>
</feature>
<comment type="similarity">
    <text evidence="2">Belongs to the EamA transporter family.</text>
</comment>
<evidence type="ECO:0000256" key="1">
    <source>
        <dbReference type="ARBA" id="ARBA00004141"/>
    </source>
</evidence>
<dbReference type="Pfam" id="PF00892">
    <property type="entry name" value="EamA"/>
    <property type="match status" value="2"/>
</dbReference>
<feature type="transmembrane region" description="Helical" evidence="6">
    <location>
        <begin position="243"/>
        <end position="263"/>
    </location>
</feature>
<gene>
    <name evidence="8" type="ORF">IDM49_02730</name>
</gene>
<dbReference type="InterPro" id="IPR000620">
    <property type="entry name" value="EamA_dom"/>
</dbReference>
<sequence length="310" mass="32132">MASGSVIAKVPHHHRGTAAFFLVMAGSLGIQISTAVAASLFEDFSPVTVSGFRMLIAGIFLAVLVRPRVMRLTRNDWPQVLIYAVVASLMNVFFYLAVDRIPLGIAVTIEYLGAFVVSLLGVRKLKDSLFAIVALTGVILIAGPTFSSSNWLGYVFAALGATCMGSYTLLSARMGGGSDATAGLKGISISVCISALLLLPFSAPHLGQLDAEGWLRAAVAGIVGVALAFSADSMAGRLTSSAVIGVFFSLDPVIGALVGTLLMGQVLSFWAYLGIALIALSGALLAWKTNRSAIAITTHTGALPQASNLA</sequence>
<evidence type="ECO:0000256" key="4">
    <source>
        <dbReference type="ARBA" id="ARBA00022989"/>
    </source>
</evidence>
<evidence type="ECO:0000256" key="3">
    <source>
        <dbReference type="ARBA" id="ARBA00022692"/>
    </source>
</evidence>
<feature type="transmembrane region" description="Helical" evidence="6">
    <location>
        <begin position="182"/>
        <end position="201"/>
    </location>
</feature>
<proteinExistence type="inferred from homology"/>
<keyword evidence="9" id="KW-1185">Reference proteome</keyword>
<evidence type="ECO:0000256" key="2">
    <source>
        <dbReference type="ARBA" id="ARBA00007362"/>
    </source>
</evidence>
<keyword evidence="4 6" id="KW-1133">Transmembrane helix</keyword>
<dbReference type="PANTHER" id="PTHR32322:SF2">
    <property type="entry name" value="EAMA DOMAIN-CONTAINING PROTEIN"/>
    <property type="match status" value="1"/>
</dbReference>
<evidence type="ECO:0000256" key="6">
    <source>
        <dbReference type="SAM" id="Phobius"/>
    </source>
</evidence>
<protein>
    <submittedName>
        <fullName evidence="8">EamA family transporter</fullName>
    </submittedName>
</protein>
<dbReference type="GeneID" id="96623141"/>